<comment type="cofactor">
    <cofactor evidence="1">
        <name>Mg(2+)</name>
        <dbReference type="ChEBI" id="CHEBI:18420"/>
    </cofactor>
</comment>
<dbReference type="AlphaFoldDB" id="A0A1G8U3Z2"/>
<dbReference type="Proteomes" id="UP000198525">
    <property type="component" value="Unassembled WGS sequence"/>
</dbReference>
<dbReference type="InterPro" id="IPR035965">
    <property type="entry name" value="PAS-like_dom_sf"/>
</dbReference>
<dbReference type="FunFam" id="3.30.70.270:FF:000001">
    <property type="entry name" value="Diguanylate cyclase domain protein"/>
    <property type="match status" value="1"/>
</dbReference>
<dbReference type="SUPFAM" id="SSF55073">
    <property type="entry name" value="Nucleotide cyclase"/>
    <property type="match status" value="1"/>
</dbReference>
<dbReference type="InterPro" id="IPR000160">
    <property type="entry name" value="GGDEF_dom"/>
</dbReference>
<dbReference type="PANTHER" id="PTHR45138:SF9">
    <property type="entry name" value="DIGUANYLATE CYCLASE DGCM-RELATED"/>
    <property type="match status" value="1"/>
</dbReference>
<protein>
    <recommendedName>
        <fullName evidence="2">diguanylate cyclase</fullName>
        <ecNumber evidence="2">2.7.7.65</ecNumber>
    </recommendedName>
</protein>
<dbReference type="SMART" id="SM00091">
    <property type="entry name" value="PAS"/>
    <property type="match status" value="2"/>
</dbReference>
<dbReference type="NCBIfam" id="TIGR00254">
    <property type="entry name" value="GGDEF"/>
    <property type="match status" value="1"/>
</dbReference>
<dbReference type="InterPro" id="IPR000014">
    <property type="entry name" value="PAS"/>
</dbReference>
<accession>A0A1G8U3Z2</accession>
<dbReference type="SUPFAM" id="SSF55785">
    <property type="entry name" value="PYP-like sensor domain (PAS domain)"/>
    <property type="match status" value="2"/>
</dbReference>
<dbReference type="InterPro" id="IPR050469">
    <property type="entry name" value="Diguanylate_Cyclase"/>
</dbReference>
<dbReference type="CDD" id="cd01949">
    <property type="entry name" value="GGDEF"/>
    <property type="match status" value="1"/>
</dbReference>
<dbReference type="GO" id="GO:0052621">
    <property type="term" value="F:diguanylate cyclase activity"/>
    <property type="evidence" value="ECO:0007669"/>
    <property type="project" value="UniProtKB-EC"/>
</dbReference>
<dbReference type="SMART" id="SM00267">
    <property type="entry name" value="GGDEF"/>
    <property type="match status" value="1"/>
</dbReference>
<evidence type="ECO:0000313" key="6">
    <source>
        <dbReference type="Proteomes" id="UP000198525"/>
    </source>
</evidence>
<organism evidence="5 6">
    <name type="scientific">Billgrantia gudaonensis</name>
    <dbReference type="NCBI Taxonomy" id="376427"/>
    <lineage>
        <taxon>Bacteria</taxon>
        <taxon>Pseudomonadati</taxon>
        <taxon>Pseudomonadota</taxon>
        <taxon>Gammaproteobacteria</taxon>
        <taxon>Oceanospirillales</taxon>
        <taxon>Halomonadaceae</taxon>
        <taxon>Billgrantia</taxon>
    </lineage>
</organism>
<evidence type="ECO:0000256" key="2">
    <source>
        <dbReference type="ARBA" id="ARBA00012528"/>
    </source>
</evidence>
<dbReference type="Gene3D" id="3.30.70.270">
    <property type="match status" value="1"/>
</dbReference>
<dbReference type="EMBL" id="FNES01000005">
    <property type="protein sequence ID" value="SDJ47805.1"/>
    <property type="molecule type" value="Genomic_DNA"/>
</dbReference>
<sequence length="438" mass="50027">MAASDQDSQNRHLDHARLWQLLERAPLPLLLTQGGDKRVVLLNRQFRQCIGYGVDEIPDAGHWWPLAYPEAEERERLAALWRQRLEQAARGQGEVEPLEAPIRCKDGETRIFLVHAVCHGDLTLSLFVELTALRQAQSQLAESHRTYRALFERSADGILLLDGERFIDCNAAAAELLDYPDRQQLLQRHPAEISPPRQPDGRASWELAVEWIQRVREVGSCRFEWVHLTRTGKPTWLEVQLTMIPIEGREVVHTVWRDINERIQAREELEYRASHDALTGLYNRDRMQQLLREADALHRRHGFRYALILLDIDHFKSVNDRFGHAVGDSVLQTMGNRIHERLRETDRLGRWGGEEFLILAPETTQQGALELAERIRQHIESHEFDDAGRVTASFGVAASQSGLSLDTLMVRADRAMYAAKCQGRNRVTAEQGSSASAS</sequence>
<evidence type="ECO:0000259" key="4">
    <source>
        <dbReference type="PROSITE" id="PS50887"/>
    </source>
</evidence>
<dbReference type="PANTHER" id="PTHR45138">
    <property type="entry name" value="REGULATORY COMPONENTS OF SENSORY TRANSDUCTION SYSTEM"/>
    <property type="match status" value="1"/>
</dbReference>
<dbReference type="PROSITE" id="PS50887">
    <property type="entry name" value="GGDEF"/>
    <property type="match status" value="1"/>
</dbReference>
<dbReference type="InterPro" id="IPR043128">
    <property type="entry name" value="Rev_trsase/Diguanyl_cyclase"/>
</dbReference>
<dbReference type="InterPro" id="IPR029787">
    <property type="entry name" value="Nucleotide_cyclase"/>
</dbReference>
<dbReference type="Pfam" id="PF13426">
    <property type="entry name" value="PAS_9"/>
    <property type="match status" value="2"/>
</dbReference>
<dbReference type="NCBIfam" id="TIGR00229">
    <property type="entry name" value="sensory_box"/>
    <property type="match status" value="1"/>
</dbReference>
<name>A0A1G8U3Z2_9GAMM</name>
<proteinExistence type="predicted"/>
<dbReference type="RefSeq" id="WP_176761485.1">
    <property type="nucleotide sequence ID" value="NZ_FNES01000005.1"/>
</dbReference>
<evidence type="ECO:0000313" key="5">
    <source>
        <dbReference type="EMBL" id="SDJ47805.1"/>
    </source>
</evidence>
<gene>
    <name evidence="5" type="ORF">SAMN04487954_10540</name>
</gene>
<dbReference type="Gene3D" id="3.30.450.20">
    <property type="entry name" value="PAS domain"/>
    <property type="match status" value="2"/>
</dbReference>
<dbReference type="STRING" id="376427.SAMN04487954_10540"/>
<comment type="catalytic activity">
    <reaction evidence="3">
        <text>2 GTP = 3',3'-c-di-GMP + 2 diphosphate</text>
        <dbReference type="Rhea" id="RHEA:24898"/>
        <dbReference type="ChEBI" id="CHEBI:33019"/>
        <dbReference type="ChEBI" id="CHEBI:37565"/>
        <dbReference type="ChEBI" id="CHEBI:58805"/>
        <dbReference type="EC" id="2.7.7.65"/>
    </reaction>
</comment>
<dbReference type="Pfam" id="PF00990">
    <property type="entry name" value="GGDEF"/>
    <property type="match status" value="1"/>
</dbReference>
<reference evidence="5 6" key="1">
    <citation type="submission" date="2016-10" db="EMBL/GenBank/DDBJ databases">
        <authorList>
            <person name="de Groot N.N."/>
        </authorList>
    </citation>
    <scope>NUCLEOTIDE SEQUENCE [LARGE SCALE GENOMIC DNA]</scope>
    <source>
        <strain evidence="5 6">CGMCC 1.6133</strain>
    </source>
</reference>
<feature type="domain" description="GGDEF" evidence="4">
    <location>
        <begin position="303"/>
        <end position="432"/>
    </location>
</feature>
<evidence type="ECO:0000256" key="3">
    <source>
        <dbReference type="ARBA" id="ARBA00034247"/>
    </source>
</evidence>
<dbReference type="EC" id="2.7.7.65" evidence="2"/>
<evidence type="ECO:0000256" key="1">
    <source>
        <dbReference type="ARBA" id="ARBA00001946"/>
    </source>
</evidence>
<keyword evidence="6" id="KW-1185">Reference proteome</keyword>